<feature type="transmembrane region" description="Helical" evidence="6">
    <location>
        <begin position="146"/>
        <end position="163"/>
    </location>
</feature>
<feature type="transmembrane region" description="Helical" evidence="6">
    <location>
        <begin position="256"/>
        <end position="276"/>
    </location>
</feature>
<feature type="transmembrane region" description="Helical" evidence="6">
    <location>
        <begin position="335"/>
        <end position="352"/>
    </location>
</feature>
<dbReference type="PANTHER" id="PTHR22926">
    <property type="entry name" value="PHOSPHO-N-ACETYLMURAMOYL-PENTAPEPTIDE-TRANSFERASE"/>
    <property type="match status" value="1"/>
</dbReference>
<protein>
    <submittedName>
        <fullName evidence="7">Phospho-N-acetylmuramoyl-pentapeptide-transferase</fullName>
    </submittedName>
</protein>
<feature type="transmembrane region" description="Helical" evidence="6">
    <location>
        <begin position="69"/>
        <end position="89"/>
    </location>
</feature>
<dbReference type="STRING" id="1619050.UX20_C0036G0003"/>
<gene>
    <name evidence="7" type="ORF">UX20_C0036G0003</name>
</gene>
<reference evidence="7 8" key="1">
    <citation type="journal article" date="2015" name="Nature">
        <title>rRNA introns, odd ribosomes, and small enigmatic genomes across a large radiation of phyla.</title>
        <authorList>
            <person name="Brown C.T."/>
            <person name="Hug L.A."/>
            <person name="Thomas B.C."/>
            <person name="Sharon I."/>
            <person name="Castelle C.J."/>
            <person name="Singh A."/>
            <person name="Wilkins M.J."/>
            <person name="Williams K.H."/>
            <person name="Banfield J.F."/>
        </authorList>
    </citation>
    <scope>NUCLEOTIDE SEQUENCE [LARGE SCALE GENOMIC DNA]</scope>
</reference>
<comment type="subcellular location">
    <subcellularLocation>
        <location evidence="1">Membrane</location>
        <topology evidence="1">Multi-pass membrane protein</topology>
    </subcellularLocation>
</comment>
<feature type="transmembrane region" description="Helical" evidence="6">
    <location>
        <begin position="208"/>
        <end position="226"/>
    </location>
</feature>
<evidence type="ECO:0000313" key="7">
    <source>
        <dbReference type="EMBL" id="KKU12945.1"/>
    </source>
</evidence>
<dbReference type="GO" id="GO:0044038">
    <property type="term" value="P:cell wall macromolecule biosynthetic process"/>
    <property type="evidence" value="ECO:0007669"/>
    <property type="project" value="TreeGrafter"/>
</dbReference>
<keyword evidence="5 6" id="KW-0472">Membrane</keyword>
<feature type="transmembrane region" description="Helical" evidence="6">
    <location>
        <begin position="183"/>
        <end position="201"/>
    </location>
</feature>
<evidence type="ECO:0000256" key="5">
    <source>
        <dbReference type="ARBA" id="ARBA00023136"/>
    </source>
</evidence>
<dbReference type="Pfam" id="PF00953">
    <property type="entry name" value="Glycos_transf_4"/>
    <property type="match status" value="1"/>
</dbReference>
<evidence type="ECO:0000256" key="2">
    <source>
        <dbReference type="ARBA" id="ARBA00022679"/>
    </source>
</evidence>
<dbReference type="InterPro" id="IPR000715">
    <property type="entry name" value="Glycosyl_transferase_4"/>
</dbReference>
<dbReference type="EMBL" id="LCLH01000036">
    <property type="protein sequence ID" value="KKU12945.1"/>
    <property type="molecule type" value="Genomic_DNA"/>
</dbReference>
<evidence type="ECO:0000256" key="3">
    <source>
        <dbReference type="ARBA" id="ARBA00022692"/>
    </source>
</evidence>
<dbReference type="AlphaFoldDB" id="A0A0G1QW92"/>
<evidence type="ECO:0000256" key="6">
    <source>
        <dbReference type="SAM" id="Phobius"/>
    </source>
</evidence>
<sequence length="355" mass="39456">MNLIPSAVYVLALTTISFLVATAWTPFLTRFLYRYKCWKKKARTVSADGTGTPIFNALHKNKEINTPRMAGVLIWVTVAGLAFIFWIVHTLAPNSWVGGLHFINRSQTWIPLFTLVAASLLGLIDDWMVVTGLGPLEKGGGIRFRHRLLVVALIGLVGAWWFYTKLGWDTIHVPFVGDWILGFWYIPFFIFVMITLFSGSIVDGLDGLAGGIFAILFGTFAAIAFIRGQYQLAAFCGAVSGTLVAFLWHNIPPAKFYMGETGILGLTTTLSVVAFLTNTVLLLPIFAFVLCVEIASVSLQFASKRFLKKKIFLVAPLHHHFEAKGWPAYQVTMRFWLIAGISAFIGLIIFLLDRV</sequence>
<feature type="transmembrane region" description="Helical" evidence="6">
    <location>
        <begin position="109"/>
        <end position="134"/>
    </location>
</feature>
<feature type="transmembrane region" description="Helical" evidence="6">
    <location>
        <begin position="6"/>
        <end position="33"/>
    </location>
</feature>
<keyword evidence="2 7" id="KW-0808">Transferase</keyword>
<name>A0A0G1QW92_9BACT</name>
<organism evidence="7 8">
    <name type="scientific">Candidatus Magasanikbacteria bacterium GW2011_GWC2_45_8</name>
    <dbReference type="NCBI Taxonomy" id="1619050"/>
    <lineage>
        <taxon>Bacteria</taxon>
        <taxon>Candidatus Magasanikiibacteriota</taxon>
    </lineage>
</organism>
<evidence type="ECO:0000256" key="1">
    <source>
        <dbReference type="ARBA" id="ARBA00004141"/>
    </source>
</evidence>
<evidence type="ECO:0000313" key="8">
    <source>
        <dbReference type="Proteomes" id="UP000034911"/>
    </source>
</evidence>
<feature type="transmembrane region" description="Helical" evidence="6">
    <location>
        <begin position="282"/>
        <end position="302"/>
    </location>
</feature>
<keyword evidence="4 6" id="KW-1133">Transmembrane helix</keyword>
<dbReference type="GO" id="GO:0005886">
    <property type="term" value="C:plasma membrane"/>
    <property type="evidence" value="ECO:0007669"/>
    <property type="project" value="TreeGrafter"/>
</dbReference>
<proteinExistence type="predicted"/>
<comment type="caution">
    <text evidence="7">The sequence shown here is derived from an EMBL/GenBank/DDBJ whole genome shotgun (WGS) entry which is preliminary data.</text>
</comment>
<dbReference type="GO" id="GO:0016780">
    <property type="term" value="F:phosphotransferase activity, for other substituted phosphate groups"/>
    <property type="evidence" value="ECO:0007669"/>
    <property type="project" value="InterPro"/>
</dbReference>
<keyword evidence="3 6" id="KW-0812">Transmembrane</keyword>
<evidence type="ECO:0000256" key="4">
    <source>
        <dbReference type="ARBA" id="ARBA00022989"/>
    </source>
</evidence>
<dbReference type="PANTHER" id="PTHR22926:SF5">
    <property type="entry name" value="PHOSPHO-N-ACETYLMURAMOYL-PENTAPEPTIDE-TRANSFERASE HOMOLOG"/>
    <property type="match status" value="1"/>
</dbReference>
<feature type="transmembrane region" description="Helical" evidence="6">
    <location>
        <begin position="232"/>
        <end position="249"/>
    </location>
</feature>
<accession>A0A0G1QW92</accession>
<dbReference type="GO" id="GO:0071555">
    <property type="term" value="P:cell wall organization"/>
    <property type="evidence" value="ECO:0007669"/>
    <property type="project" value="TreeGrafter"/>
</dbReference>
<dbReference type="Proteomes" id="UP000034911">
    <property type="component" value="Unassembled WGS sequence"/>
</dbReference>